<dbReference type="RefSeq" id="YP_002925154.1">
    <property type="nucleotide sequence ID" value="NC_012756.1"/>
</dbReference>
<keyword evidence="2" id="KW-0812">Transmembrane</keyword>
<keyword evidence="4" id="KW-1185">Reference proteome</keyword>
<keyword evidence="2" id="KW-1133">Transmembrane helix</keyword>
<sequence>MENLMFWGMFIACLLISAMTFYIMYSQAMVNRDLERKYYDLKQELLRVFGWDEYDWAKNFRDYAREVQELIKFKKEIEQLEIIKKALEVKSLEELQKKKEQIESVIKTLEK</sequence>
<keyword evidence="1" id="KW-0175">Coiled coil</keyword>
<dbReference type="KEGG" id="vg:7956348"/>
<accession>C5J997</accession>
<keyword evidence="2" id="KW-0472">Membrane</keyword>
<dbReference type="SMR" id="C5J997"/>
<proteinExistence type="predicted"/>
<organism evidence="3 4">
    <name type="scientific">Streptococcus phage PH10</name>
    <dbReference type="NCBI Taxonomy" id="644007"/>
    <lineage>
        <taxon>Viruses</taxon>
        <taxon>Duplodnaviria</taxon>
        <taxon>Heunggongvirae</taxon>
        <taxon>Uroviricota</taxon>
        <taxon>Caudoviricetes</taxon>
        <taxon>Mcshanvirinae</taxon>
        <taxon>Phadecavirus</taxon>
        <taxon>Phadecavirus PH10</taxon>
    </lineage>
</organism>
<evidence type="ECO:0000256" key="1">
    <source>
        <dbReference type="SAM" id="Coils"/>
    </source>
</evidence>
<evidence type="ECO:0000313" key="4">
    <source>
        <dbReference type="Proteomes" id="UP000001483"/>
    </source>
</evidence>
<evidence type="ECO:0000256" key="2">
    <source>
        <dbReference type="SAM" id="Phobius"/>
    </source>
</evidence>
<feature type="transmembrane region" description="Helical" evidence="2">
    <location>
        <begin position="6"/>
        <end position="25"/>
    </location>
</feature>
<evidence type="ECO:0000313" key="3">
    <source>
        <dbReference type="EMBL" id="CAY56514.1"/>
    </source>
</evidence>
<dbReference type="GeneID" id="7956348"/>
<reference evidence="3 4" key="1">
    <citation type="submission" date="2009-05" db="EMBL/GenBank/DDBJ databases">
        <title>Genome sequence of the temperate Streptococcus oralis bacteriophage PH10.</title>
        <authorList>
            <person name="van der Ploeg J.R."/>
        </authorList>
    </citation>
    <scope>NUCLEOTIDE SEQUENCE [LARGE SCALE GENOMIC DNA]</scope>
</reference>
<dbReference type="EMBL" id="FN391954">
    <property type="protein sequence ID" value="CAY56514.1"/>
    <property type="molecule type" value="Genomic_DNA"/>
</dbReference>
<feature type="coiled-coil region" evidence="1">
    <location>
        <begin position="63"/>
        <end position="90"/>
    </location>
</feature>
<name>C5J997_9CAUD</name>
<protein>
    <submittedName>
        <fullName evidence="3">Uncharacterized protein</fullName>
    </submittedName>
</protein>
<dbReference type="Proteomes" id="UP000001483">
    <property type="component" value="Segment"/>
</dbReference>